<feature type="compositionally biased region" description="Polar residues" evidence="2">
    <location>
        <begin position="145"/>
        <end position="167"/>
    </location>
</feature>
<reference evidence="4 5" key="1">
    <citation type="journal article" date="2014" name="Nat. Commun.">
        <title>Klebsormidium flaccidum genome reveals primary factors for plant terrestrial adaptation.</title>
        <authorList>
            <person name="Hori K."/>
            <person name="Maruyama F."/>
            <person name="Fujisawa T."/>
            <person name="Togashi T."/>
            <person name="Yamamoto N."/>
            <person name="Seo M."/>
            <person name="Sato S."/>
            <person name="Yamada T."/>
            <person name="Mori H."/>
            <person name="Tajima N."/>
            <person name="Moriyama T."/>
            <person name="Ikeuchi M."/>
            <person name="Watanabe M."/>
            <person name="Wada H."/>
            <person name="Kobayashi K."/>
            <person name="Saito M."/>
            <person name="Masuda T."/>
            <person name="Sasaki-Sekimoto Y."/>
            <person name="Mashiguchi K."/>
            <person name="Awai K."/>
            <person name="Shimojima M."/>
            <person name="Masuda S."/>
            <person name="Iwai M."/>
            <person name="Nobusawa T."/>
            <person name="Narise T."/>
            <person name="Kondo S."/>
            <person name="Saito H."/>
            <person name="Sato R."/>
            <person name="Murakawa M."/>
            <person name="Ihara Y."/>
            <person name="Oshima-Yamada Y."/>
            <person name="Ohtaka K."/>
            <person name="Satoh M."/>
            <person name="Sonobe K."/>
            <person name="Ishii M."/>
            <person name="Ohtani R."/>
            <person name="Kanamori-Sato M."/>
            <person name="Honoki R."/>
            <person name="Miyazaki D."/>
            <person name="Mochizuki H."/>
            <person name="Umetsu J."/>
            <person name="Higashi K."/>
            <person name="Shibata D."/>
            <person name="Kamiya Y."/>
            <person name="Sato N."/>
            <person name="Nakamura Y."/>
            <person name="Tabata S."/>
            <person name="Ida S."/>
            <person name="Kurokawa K."/>
            <person name="Ohta H."/>
        </authorList>
    </citation>
    <scope>NUCLEOTIDE SEQUENCE [LARGE SCALE GENOMIC DNA]</scope>
    <source>
        <strain evidence="4 5">NIES-2285</strain>
    </source>
</reference>
<proteinExistence type="inferred from homology"/>
<evidence type="ECO:0000256" key="1">
    <source>
        <dbReference type="ARBA" id="ARBA00010057"/>
    </source>
</evidence>
<sequence length="198" mass="22234">MPHQVRSGPSSQSTFVQFKNDTDMVVSVSWIDYEGKEVPYEKIQPGKYYRQQTFVGHPWSFRTNATREQLVVDRRVLFVPVQSSTDFVASIQHPAAITWSPCKHDAFPEDFHAAVQALLLCHGSQGKLQSLEDPLPGSLKRKGSGLSNLLNKRNPLQTSSSNLRSLQPQKTMLSSLPHDLVLDIIRRSAPVVLDIEDL</sequence>
<dbReference type="EMBL" id="DF237861">
    <property type="protein sequence ID" value="GAQ92053.1"/>
    <property type="molecule type" value="Genomic_DNA"/>
</dbReference>
<protein>
    <submittedName>
        <fullName evidence="4">Tumour suppressor protein von Hippel-Lindau disease</fullName>
    </submittedName>
</protein>
<dbReference type="OrthoDB" id="2020528at2759"/>
<feature type="domain" description="von Hippel-Lindau disease tumour suppressor beta" evidence="3">
    <location>
        <begin position="5"/>
        <end position="82"/>
    </location>
</feature>
<dbReference type="FunFam" id="2.60.40.780:FF:000001">
    <property type="entry name" value="von Hippel-Lindau disease tumor suppressor"/>
    <property type="match status" value="1"/>
</dbReference>
<evidence type="ECO:0000313" key="4">
    <source>
        <dbReference type="EMBL" id="GAQ92053.1"/>
    </source>
</evidence>
<feature type="region of interest" description="Disordered" evidence="2">
    <location>
        <begin position="142"/>
        <end position="167"/>
    </location>
</feature>
<name>A0A1Y1IN22_KLENI</name>
<dbReference type="Proteomes" id="UP000054558">
    <property type="component" value="Unassembled WGS sequence"/>
</dbReference>
<dbReference type="InterPro" id="IPR037140">
    <property type="entry name" value="VHL_beta_dom_sf"/>
</dbReference>
<organism evidence="4 5">
    <name type="scientific">Klebsormidium nitens</name>
    <name type="common">Green alga</name>
    <name type="synonym">Ulothrix nitens</name>
    <dbReference type="NCBI Taxonomy" id="105231"/>
    <lineage>
        <taxon>Eukaryota</taxon>
        <taxon>Viridiplantae</taxon>
        <taxon>Streptophyta</taxon>
        <taxon>Klebsormidiophyceae</taxon>
        <taxon>Klebsormidiales</taxon>
        <taxon>Klebsormidiaceae</taxon>
        <taxon>Klebsormidium</taxon>
    </lineage>
</organism>
<accession>A0A1Y1IN22</accession>
<dbReference type="InterPro" id="IPR036208">
    <property type="entry name" value="VHL_sf"/>
</dbReference>
<dbReference type="CDD" id="cd05468">
    <property type="entry name" value="pVHL"/>
    <property type="match status" value="1"/>
</dbReference>
<evidence type="ECO:0000259" key="3">
    <source>
        <dbReference type="Pfam" id="PF01847"/>
    </source>
</evidence>
<dbReference type="AlphaFoldDB" id="A0A1Y1IN22"/>
<gene>
    <name evidence="4" type="ORF">KFL_009120040</name>
</gene>
<evidence type="ECO:0000313" key="5">
    <source>
        <dbReference type="Proteomes" id="UP000054558"/>
    </source>
</evidence>
<dbReference type="InterPro" id="IPR024053">
    <property type="entry name" value="VHL_beta_dom"/>
</dbReference>
<evidence type="ECO:0000256" key="2">
    <source>
        <dbReference type="SAM" id="MobiDB-lite"/>
    </source>
</evidence>
<dbReference type="SUPFAM" id="SSF49468">
    <property type="entry name" value="VHL"/>
    <property type="match status" value="1"/>
</dbReference>
<dbReference type="Pfam" id="PF01847">
    <property type="entry name" value="VHL"/>
    <property type="match status" value="1"/>
</dbReference>
<keyword evidence="5" id="KW-1185">Reference proteome</keyword>
<comment type="similarity">
    <text evidence="1">Belongs to the VHL family.</text>
</comment>
<dbReference type="Gene3D" id="2.60.40.780">
    <property type="entry name" value="von Hippel-Lindau disease tumour suppressor, beta domain"/>
    <property type="match status" value="1"/>
</dbReference>
<dbReference type="InterPro" id="IPR022772">
    <property type="entry name" value="VHL_tumour_suppress_b/a_dom"/>
</dbReference>